<protein>
    <submittedName>
        <fullName evidence="6">Uncharacterized protein</fullName>
    </submittedName>
</protein>
<evidence type="ECO:0000256" key="2">
    <source>
        <dbReference type="SAM" id="MobiDB-lite"/>
    </source>
</evidence>
<gene>
    <name evidence="6" type="ORF">ERX37_04705</name>
</gene>
<evidence type="ECO:0000256" key="1">
    <source>
        <dbReference type="ARBA" id="ARBA00006088"/>
    </source>
</evidence>
<dbReference type="GO" id="GO:0008745">
    <property type="term" value="F:N-acetylmuramoyl-L-alanine amidase activity"/>
    <property type="evidence" value="ECO:0007669"/>
    <property type="project" value="InterPro"/>
</dbReference>
<feature type="compositionally biased region" description="Low complexity" evidence="2">
    <location>
        <begin position="269"/>
        <end position="285"/>
    </location>
</feature>
<dbReference type="GO" id="GO:0009253">
    <property type="term" value="P:peptidoglycan catabolic process"/>
    <property type="evidence" value="ECO:0007669"/>
    <property type="project" value="InterPro"/>
</dbReference>
<dbReference type="InterPro" id="IPR036505">
    <property type="entry name" value="Amidase/PGRP_sf"/>
</dbReference>
<dbReference type="InterPro" id="IPR002901">
    <property type="entry name" value="MGlyc_endo_b_GlcNAc-like_dom"/>
</dbReference>
<dbReference type="InterPro" id="IPR038200">
    <property type="entry name" value="GW_dom_sf"/>
</dbReference>
<dbReference type="AlphaFoldDB" id="A0A4R6BNM8"/>
<comment type="caution">
    <text evidence="6">The sequence shown here is derived from an EMBL/GenBank/DDBJ whole genome shotgun (WGS) entry which is preliminary data.</text>
</comment>
<dbReference type="Gene3D" id="2.30.30.170">
    <property type="match status" value="6"/>
</dbReference>
<evidence type="ECO:0000259" key="5">
    <source>
        <dbReference type="SMART" id="SM00644"/>
    </source>
</evidence>
<feature type="signal peptide" evidence="3">
    <location>
        <begin position="1"/>
        <end position="26"/>
    </location>
</feature>
<dbReference type="EMBL" id="SCWE01000001">
    <property type="protein sequence ID" value="TDM03388.1"/>
    <property type="molecule type" value="Genomic_DNA"/>
</dbReference>
<comment type="similarity">
    <text evidence="1">In the N-terminal section; belongs to the N-acetylmuramoyl-L-alanine amidase 2 family.</text>
</comment>
<evidence type="ECO:0000256" key="3">
    <source>
        <dbReference type="SAM" id="SignalP"/>
    </source>
</evidence>
<keyword evidence="7" id="KW-1185">Reference proteome</keyword>
<dbReference type="OrthoDB" id="9816557at2"/>
<proteinExistence type="inferred from homology"/>
<feature type="chain" id="PRO_5020823336" evidence="3">
    <location>
        <begin position="27"/>
        <end position="1254"/>
    </location>
</feature>
<dbReference type="Gene3D" id="3.40.80.10">
    <property type="entry name" value="Peptidoglycan recognition protein-like"/>
    <property type="match status" value="1"/>
</dbReference>
<dbReference type="Gene3D" id="1.10.530.10">
    <property type="match status" value="1"/>
</dbReference>
<evidence type="ECO:0000313" key="7">
    <source>
        <dbReference type="Proteomes" id="UP000295328"/>
    </source>
</evidence>
<keyword evidence="3" id="KW-0732">Signal</keyword>
<accession>A0A4R6BNM8</accession>
<sequence>MNSNYFYKTSSLLLTLFAASTAAAHAAENQTISENNDSTDQKASDTTEAAVTYPVKQVIDASAKPYNLEETTEQPLAQAPVQAQNEVTPSEQPLAQAPVQAEEEVATAEQPVAQTPVQAEEEVATAEQPVAQTPVQAEEEVATAEQPVAQTPVQAQNEVTPAEQPVAQTPVQAEEEVATAEQLVTQTPVQAQEEVATAEQPVVQEPVQAQNEVTPAEQLVTQTPVQAGEEVTPAEQLVTQTPVQAGEEVTPAEQPGAQAPVQAQNEVTPAEQPVAQAPVQAQEEVTSSEQPVTQPDLKTASFSTRTLSVAPTARTMSLTAPSTSTGSAINDYILAQNYTVPTYQQDFSSELPQIAYRNGVAKPEGVVAHETANSTSTIYGEVAYMKNNWQSAFVHAFVDDNAIIETANTDYLAWGAGASANARFIQVELVRVYGQDRFAKAINNYADYIATNLHYYDLPVDSAEYDGNGTLWSHKAVSNFLGGTDHVDPYGWFYENGYSMDELTALVTLKYNQKVNAASGTIGTPPTTTVPPEVPVTQPVAVEAPVITSVSKMARINSTSAPVYTSVTDATAVPAAQKAGLTFYVNKQALYNGKNYLALSDENGVARGWVQSSQLTQASRGSQKALTLKFKTNSMIKGLYAVPWGSEAQKIADLSSSINKDFAPTKYSIVNAVPYYYGMINNQSGWIDGRQLTLVNALSNMKTVDMMARTSQQGAVVYTDQALTQRLTNKVIDTQYYIKASATKGSEVYYQLSDNSNRIIGWTKASDLNVSTHQTVAAKPAPFKVNASATALYSIPDGGASQKIASLVNDINTFFNVFQTEKVNDYYWYKGTLASSQLTGWIRGRQLTQQSKVFTTMKPVDMMGRTSQQGAVVYTDNNLTQVLPAKIVDKQYYINTAATKGTELYYQLSDINQNVVGWTKASELNAQSHQVLNYSKNTYYINKPSFIYSIPSGGASQRLLLLKDYMNKPFNVVKAEKVGDAIWYKGTLPATNTVGWVLGQFLSAKQIAYITAPSTFNEALSKQIALPYGSKPQVVYADDSGRTLTRNATSAEVSAQMKTTTTRYDDVQQYQFLNLHQSQNISATVLNRLLVNQGILAGQGAAFAEAAQRYNINEIYLISHALLESGNGTSQLSKGMGYNPSTGQAYATTGTKYYNMFGTRATDVNTINSGIQYAYSQGWNTPAKAIIGGAQYVAQNYFGNKQFTLYEMRWNPANPATHQYATDIAWAAKNASRLADFYRRIELTGLNFLIDQYQ</sequence>
<feature type="compositionally biased region" description="Polar residues" evidence="2">
    <location>
        <begin position="81"/>
        <end position="90"/>
    </location>
</feature>
<feature type="region of interest" description="Disordered" evidence="2">
    <location>
        <begin position="248"/>
        <end position="295"/>
    </location>
</feature>
<dbReference type="CDD" id="cd06583">
    <property type="entry name" value="PGRP"/>
    <property type="match status" value="1"/>
</dbReference>
<dbReference type="SMART" id="SM00047">
    <property type="entry name" value="LYZ2"/>
    <property type="match status" value="1"/>
</dbReference>
<dbReference type="GO" id="GO:0004040">
    <property type="term" value="F:amidase activity"/>
    <property type="evidence" value="ECO:0007669"/>
    <property type="project" value="InterPro"/>
</dbReference>
<feature type="domain" description="N-acetylmuramoyl-L-alanine amidase" evidence="5">
    <location>
        <begin position="349"/>
        <end position="490"/>
    </location>
</feature>
<organism evidence="6 7">
    <name type="scientific">Macrococcus hajekii</name>
    <dbReference type="NCBI Taxonomy" id="198482"/>
    <lineage>
        <taxon>Bacteria</taxon>
        <taxon>Bacillati</taxon>
        <taxon>Bacillota</taxon>
        <taxon>Bacilli</taxon>
        <taxon>Bacillales</taxon>
        <taxon>Staphylococcaceae</taxon>
        <taxon>Macrococcus</taxon>
    </lineage>
</organism>
<feature type="compositionally biased region" description="Low complexity" evidence="2">
    <location>
        <begin position="91"/>
        <end position="100"/>
    </location>
</feature>
<dbReference type="InterPro" id="IPR002502">
    <property type="entry name" value="Amidase_domain"/>
</dbReference>
<dbReference type="Pfam" id="PF01510">
    <property type="entry name" value="Amidase_2"/>
    <property type="match status" value="1"/>
</dbReference>
<reference evidence="6 7" key="1">
    <citation type="submission" date="2019-01" db="EMBL/GenBank/DDBJ databases">
        <title>Draft genome sequences of the type strains of six Macrococcus species.</title>
        <authorList>
            <person name="Mazhar S."/>
            <person name="Altermann E."/>
            <person name="Hill C."/>
            <person name="Mcauliffe O."/>
        </authorList>
    </citation>
    <scope>NUCLEOTIDE SEQUENCE [LARGE SCALE GENOMIC DNA]</scope>
    <source>
        <strain evidence="6 7">CCM4809</strain>
    </source>
</reference>
<feature type="compositionally biased region" description="Low complexity" evidence="2">
    <location>
        <begin position="125"/>
        <end position="136"/>
    </location>
</feature>
<name>A0A4R6BNM8_9STAP</name>
<dbReference type="RefSeq" id="WP_133429484.1">
    <property type="nucleotide sequence ID" value="NZ_BMCC01000001.1"/>
</dbReference>
<feature type="compositionally biased region" description="Polar residues" evidence="2">
    <location>
        <begin position="29"/>
        <end position="38"/>
    </location>
</feature>
<feature type="domain" description="Mannosyl-glycoprotein endo-beta-N-acetylglucosamidase-like" evidence="4">
    <location>
        <begin position="1088"/>
        <end position="1249"/>
    </location>
</feature>
<dbReference type="Proteomes" id="UP000295328">
    <property type="component" value="Unassembled WGS sequence"/>
</dbReference>
<dbReference type="SMART" id="SM00644">
    <property type="entry name" value="Ami_2"/>
    <property type="match status" value="1"/>
</dbReference>
<feature type="region of interest" description="Disordered" evidence="2">
    <location>
        <begin position="29"/>
        <end position="49"/>
    </location>
</feature>
<feature type="compositionally biased region" description="Low complexity" evidence="2">
    <location>
        <begin position="107"/>
        <end position="118"/>
    </location>
</feature>
<evidence type="ECO:0000313" key="6">
    <source>
        <dbReference type="EMBL" id="TDM03388.1"/>
    </source>
</evidence>
<dbReference type="Pfam" id="PF01832">
    <property type="entry name" value="Glucosaminidase"/>
    <property type="match status" value="1"/>
</dbReference>
<evidence type="ECO:0000259" key="4">
    <source>
        <dbReference type="SMART" id="SM00047"/>
    </source>
</evidence>
<feature type="region of interest" description="Disordered" evidence="2">
    <location>
        <begin position="73"/>
        <end position="164"/>
    </location>
</feature>
<dbReference type="SUPFAM" id="SSF55846">
    <property type="entry name" value="N-acetylmuramoyl-L-alanine amidase-like"/>
    <property type="match status" value="1"/>
</dbReference>